<evidence type="ECO:0000256" key="1">
    <source>
        <dbReference type="ARBA" id="ARBA00010945"/>
    </source>
</evidence>
<dbReference type="GO" id="GO:0005829">
    <property type="term" value="C:cytosol"/>
    <property type="evidence" value="ECO:0007669"/>
    <property type="project" value="TreeGrafter"/>
</dbReference>
<dbReference type="Gene3D" id="3.40.1170.60">
    <property type="match status" value="1"/>
</dbReference>
<sequence length="438" mass="48836">MMIEPSIYANEPHRVIFLIDNKSFYASVEAVARGWDPLKVALVVMSEQENTNGGLILATSPIAKKEYGLQANVSRQRDLPDDPNLMVVPPRMNLYIQRNLQINDIFRRFVADSDLWPYSIDESVLDLTHSWRLFGKTPREVAKRIQKTVYHQLGLYTTVGIGENPVQAKIALDVYAKHQPDLIGEISYATVPEKLWSINDMTSVWSIADRTATHLKRLGITTVYELAHANPYLLDQEMGIIGQQLFALAWGIDRTTIAKRVSTKAPSIGNSQVLPRDYAIQSEIELVIKEIGEQVAARLRHHHKKAGSVSLGIGFSYAAAEASGKSGFSHALRIFPTNRNDELNEALIMLFRRYWHGEVIRNIAVYTGRLAPDTGEQLSLLQPVADQVRTTDLARAVDSLRTKFGFTAVVYAKSKLRGGTAIQRASLVGGHNGGNSYE</sequence>
<dbReference type="GO" id="GO:0003887">
    <property type="term" value="F:DNA-directed DNA polymerase activity"/>
    <property type="evidence" value="ECO:0007669"/>
    <property type="project" value="UniProtKB-KW"/>
</dbReference>
<accession>A0A0R2FGK6</accession>
<comment type="similarity">
    <text evidence="1">Belongs to the DNA polymerase type-Y family.</text>
</comment>
<evidence type="ECO:0000313" key="6">
    <source>
        <dbReference type="Proteomes" id="UP000050865"/>
    </source>
</evidence>
<reference evidence="5 6" key="1">
    <citation type="journal article" date="2015" name="Genome Announc.">
        <title>Expanding the biotechnology potential of lactobacilli through comparative genomics of 213 strains and associated genera.</title>
        <authorList>
            <person name="Sun Z."/>
            <person name="Harris H.M."/>
            <person name="McCann A."/>
            <person name="Guo C."/>
            <person name="Argimon S."/>
            <person name="Zhang W."/>
            <person name="Yang X."/>
            <person name="Jeffery I.B."/>
            <person name="Cooney J.C."/>
            <person name="Kagawa T.F."/>
            <person name="Liu W."/>
            <person name="Song Y."/>
            <person name="Salvetti E."/>
            <person name="Wrobel A."/>
            <person name="Rasinkangas P."/>
            <person name="Parkhill J."/>
            <person name="Rea M.C."/>
            <person name="O'Sullivan O."/>
            <person name="Ritari J."/>
            <person name="Douillard F.P."/>
            <person name="Paul Ross R."/>
            <person name="Yang R."/>
            <person name="Briner A.E."/>
            <person name="Felis G.E."/>
            <person name="de Vos W.M."/>
            <person name="Barrangou R."/>
            <person name="Klaenhammer T.R."/>
            <person name="Caufield P.W."/>
            <person name="Cui Y."/>
            <person name="Zhang H."/>
            <person name="O'Toole P.W."/>
        </authorList>
    </citation>
    <scope>NUCLEOTIDE SEQUENCE [LARGE SCALE GENOMIC DNA]</scope>
    <source>
        <strain evidence="5 6">DSM 22697</strain>
    </source>
</reference>
<dbReference type="GO" id="GO:0003684">
    <property type="term" value="F:damaged DNA binding"/>
    <property type="evidence" value="ECO:0007669"/>
    <property type="project" value="InterPro"/>
</dbReference>
<organism evidence="5 6">
    <name type="scientific">Lacticaseibacillus camelliae DSM 22697 = JCM 13995</name>
    <dbReference type="NCBI Taxonomy" id="1423730"/>
    <lineage>
        <taxon>Bacteria</taxon>
        <taxon>Bacillati</taxon>
        <taxon>Bacillota</taxon>
        <taxon>Bacilli</taxon>
        <taxon>Lactobacillales</taxon>
        <taxon>Lactobacillaceae</taxon>
        <taxon>Lacticaseibacillus</taxon>
    </lineage>
</organism>
<evidence type="ECO:0000256" key="3">
    <source>
        <dbReference type="ARBA" id="ARBA00022932"/>
    </source>
</evidence>
<gene>
    <name evidence="5" type="ORF">FC75_GL001059</name>
</gene>
<dbReference type="InterPro" id="IPR001126">
    <property type="entry name" value="UmuC"/>
</dbReference>
<dbReference type="PANTHER" id="PTHR11076:SF35">
    <property type="entry name" value="DNA REPAIR PROTEIN HOMOLOG YOBH"/>
    <property type="match status" value="1"/>
</dbReference>
<proteinExistence type="inferred from homology"/>
<dbReference type="InterPro" id="IPR050116">
    <property type="entry name" value="DNA_polymerase-Y"/>
</dbReference>
<dbReference type="Proteomes" id="UP000050865">
    <property type="component" value="Unassembled WGS sequence"/>
</dbReference>
<dbReference type="GO" id="GO:0009432">
    <property type="term" value="P:SOS response"/>
    <property type="evidence" value="ECO:0007669"/>
    <property type="project" value="TreeGrafter"/>
</dbReference>
<dbReference type="EMBL" id="AYZJ01000019">
    <property type="protein sequence ID" value="KRN25141.1"/>
    <property type="molecule type" value="Genomic_DNA"/>
</dbReference>
<dbReference type="Gene3D" id="1.10.150.20">
    <property type="entry name" value="5' to 3' exonuclease, C-terminal subdomain"/>
    <property type="match status" value="1"/>
</dbReference>
<evidence type="ECO:0000256" key="2">
    <source>
        <dbReference type="ARBA" id="ARBA00022457"/>
    </source>
</evidence>
<dbReference type="InterPro" id="IPR043502">
    <property type="entry name" value="DNA/RNA_pol_sf"/>
</dbReference>
<dbReference type="Gene3D" id="3.30.70.270">
    <property type="match status" value="1"/>
</dbReference>
<dbReference type="Pfam" id="PF00817">
    <property type="entry name" value="IMS"/>
    <property type="match status" value="1"/>
</dbReference>
<keyword evidence="3" id="KW-0239">DNA-directed DNA polymerase</keyword>
<dbReference type="PANTHER" id="PTHR11076">
    <property type="entry name" value="DNA REPAIR POLYMERASE UMUC / TRANSFERASE FAMILY MEMBER"/>
    <property type="match status" value="1"/>
</dbReference>
<dbReference type="AlphaFoldDB" id="A0A0R2FGK6"/>
<dbReference type="SUPFAM" id="SSF56672">
    <property type="entry name" value="DNA/RNA polymerases"/>
    <property type="match status" value="1"/>
</dbReference>
<keyword evidence="3" id="KW-0548">Nucleotidyltransferase</keyword>
<dbReference type="GO" id="GO:0042276">
    <property type="term" value="P:error-prone translesion synthesis"/>
    <property type="evidence" value="ECO:0007669"/>
    <property type="project" value="TreeGrafter"/>
</dbReference>
<dbReference type="Pfam" id="PF11799">
    <property type="entry name" value="IMS_C"/>
    <property type="match status" value="1"/>
</dbReference>
<evidence type="ECO:0000259" key="4">
    <source>
        <dbReference type="PROSITE" id="PS50173"/>
    </source>
</evidence>
<keyword evidence="6" id="KW-1185">Reference proteome</keyword>
<dbReference type="GO" id="GO:0006281">
    <property type="term" value="P:DNA repair"/>
    <property type="evidence" value="ECO:0007669"/>
    <property type="project" value="InterPro"/>
</dbReference>
<evidence type="ECO:0000313" key="5">
    <source>
        <dbReference type="EMBL" id="KRN25141.1"/>
    </source>
</evidence>
<keyword evidence="2" id="KW-0515">Mutator protein</keyword>
<dbReference type="STRING" id="1423730.FC75_GL001059"/>
<keyword evidence="3" id="KW-0808">Transferase</keyword>
<dbReference type="PATRIC" id="fig|1423730.4.peg.1114"/>
<dbReference type="InterPro" id="IPR017961">
    <property type="entry name" value="DNA_pol_Y-fam_little_finger"/>
</dbReference>
<protein>
    <submittedName>
        <fullName evidence="5">ImpB MucB SamB family protein</fullName>
    </submittedName>
</protein>
<dbReference type="CDD" id="cd01700">
    <property type="entry name" value="PolY_Pol_V_umuC"/>
    <property type="match status" value="1"/>
</dbReference>
<name>A0A0R2FGK6_9LACO</name>
<dbReference type="InterPro" id="IPR043128">
    <property type="entry name" value="Rev_trsase/Diguanyl_cyclase"/>
</dbReference>
<comment type="caution">
    <text evidence="5">The sequence shown here is derived from an EMBL/GenBank/DDBJ whole genome shotgun (WGS) entry which is preliminary data.</text>
</comment>
<feature type="domain" description="UmuC" evidence="4">
    <location>
        <begin position="16"/>
        <end position="208"/>
    </location>
</feature>
<dbReference type="PROSITE" id="PS50173">
    <property type="entry name" value="UMUC"/>
    <property type="match status" value="1"/>
</dbReference>